<reference evidence="1" key="1">
    <citation type="submission" date="2021-02" db="EMBL/GenBank/DDBJ databases">
        <authorList>
            <person name="Nowell W R."/>
        </authorList>
    </citation>
    <scope>NUCLEOTIDE SEQUENCE</scope>
</reference>
<accession>A0A816FIN4</accession>
<feature type="non-terminal residue" evidence="1">
    <location>
        <position position="1"/>
    </location>
</feature>
<proteinExistence type="predicted"/>
<name>A0A816FIN4_9BILA</name>
<dbReference type="Proteomes" id="UP000681722">
    <property type="component" value="Unassembled WGS sequence"/>
</dbReference>
<dbReference type="AlphaFoldDB" id="A0A816FIN4"/>
<gene>
    <name evidence="1" type="ORF">GPM918_LOCUS46013</name>
    <name evidence="2" type="ORF">SRO942_LOCUS49244</name>
</gene>
<comment type="caution">
    <text evidence="1">The sequence shown here is derived from an EMBL/GenBank/DDBJ whole genome shotgun (WGS) entry which is preliminary data.</text>
</comment>
<keyword evidence="3" id="KW-1185">Reference proteome</keyword>
<feature type="non-terminal residue" evidence="1">
    <location>
        <position position="46"/>
    </location>
</feature>
<sequence>VKENSIYGTIVGQIQVNNETRSHDFRVVLLNNDDERFLINDDDQLI</sequence>
<evidence type="ECO:0000313" key="2">
    <source>
        <dbReference type="EMBL" id="CAF4612454.1"/>
    </source>
</evidence>
<dbReference type="EMBL" id="CAJNOQ010056394">
    <property type="protein sequence ID" value="CAF1662129.1"/>
    <property type="molecule type" value="Genomic_DNA"/>
</dbReference>
<evidence type="ECO:0000313" key="3">
    <source>
        <dbReference type="Proteomes" id="UP000663829"/>
    </source>
</evidence>
<protein>
    <submittedName>
        <fullName evidence="1">Uncharacterized protein</fullName>
    </submittedName>
</protein>
<evidence type="ECO:0000313" key="1">
    <source>
        <dbReference type="EMBL" id="CAF1662129.1"/>
    </source>
</evidence>
<dbReference type="EMBL" id="CAJOBC010130920">
    <property type="protein sequence ID" value="CAF4612454.1"/>
    <property type="molecule type" value="Genomic_DNA"/>
</dbReference>
<dbReference type="Proteomes" id="UP000663829">
    <property type="component" value="Unassembled WGS sequence"/>
</dbReference>
<organism evidence="1 3">
    <name type="scientific">Didymodactylos carnosus</name>
    <dbReference type="NCBI Taxonomy" id="1234261"/>
    <lineage>
        <taxon>Eukaryota</taxon>
        <taxon>Metazoa</taxon>
        <taxon>Spiralia</taxon>
        <taxon>Gnathifera</taxon>
        <taxon>Rotifera</taxon>
        <taxon>Eurotatoria</taxon>
        <taxon>Bdelloidea</taxon>
        <taxon>Philodinida</taxon>
        <taxon>Philodinidae</taxon>
        <taxon>Didymodactylos</taxon>
    </lineage>
</organism>